<reference evidence="3 4" key="1">
    <citation type="submission" date="2024-01" db="EMBL/GenBank/DDBJ databases">
        <title>The genomes of 5 underutilized Papilionoideae crops provide insights into root nodulation and disease resistanc.</title>
        <authorList>
            <person name="Jiang F."/>
        </authorList>
    </citation>
    <scope>NUCLEOTIDE SEQUENCE [LARGE SCALE GENOMIC DNA]</scope>
    <source>
        <strain evidence="3">LVBAO_FW01</strain>
        <tissue evidence="3">Leaves</tissue>
    </source>
</reference>
<feature type="region of interest" description="Disordered" evidence="1">
    <location>
        <begin position="157"/>
        <end position="183"/>
    </location>
</feature>
<evidence type="ECO:0000256" key="1">
    <source>
        <dbReference type="SAM" id="MobiDB-lite"/>
    </source>
</evidence>
<organism evidence="3 4">
    <name type="scientific">Canavalia gladiata</name>
    <name type="common">Sword bean</name>
    <name type="synonym">Dolichos gladiatus</name>
    <dbReference type="NCBI Taxonomy" id="3824"/>
    <lineage>
        <taxon>Eukaryota</taxon>
        <taxon>Viridiplantae</taxon>
        <taxon>Streptophyta</taxon>
        <taxon>Embryophyta</taxon>
        <taxon>Tracheophyta</taxon>
        <taxon>Spermatophyta</taxon>
        <taxon>Magnoliopsida</taxon>
        <taxon>eudicotyledons</taxon>
        <taxon>Gunneridae</taxon>
        <taxon>Pentapetalae</taxon>
        <taxon>rosids</taxon>
        <taxon>fabids</taxon>
        <taxon>Fabales</taxon>
        <taxon>Fabaceae</taxon>
        <taxon>Papilionoideae</taxon>
        <taxon>50 kb inversion clade</taxon>
        <taxon>NPAAA clade</taxon>
        <taxon>indigoferoid/millettioid clade</taxon>
        <taxon>Phaseoleae</taxon>
        <taxon>Canavalia</taxon>
    </lineage>
</organism>
<accession>A0AAN9M8F4</accession>
<dbReference type="PANTHER" id="PTHR34961">
    <property type="entry name" value="TRANSMEMBRANE PROTEIN"/>
    <property type="match status" value="1"/>
</dbReference>
<sequence>MKSSSVEPIWEAMAFLILVHVSLYISPSNQSNTKFQNFAHNFRLSLSLISMSTTSYLLLFFLCLSLHACNARHLSLLDKKLQEKSHFSVKSDDKNGFDSSPKKLNEGDNKMETRLVADSEKPKNRRSINHKVLKAKGKASGSLVQTDSLVSVSWHVPHKKSSHKHPGFNLDYSPPKTHPPHHN</sequence>
<feature type="compositionally biased region" description="Basic and acidic residues" evidence="1">
    <location>
        <begin position="88"/>
        <end position="122"/>
    </location>
</feature>
<comment type="caution">
    <text evidence="3">The sequence shown here is derived from an EMBL/GenBank/DDBJ whole genome shotgun (WGS) entry which is preliminary data.</text>
</comment>
<keyword evidence="4" id="KW-1185">Reference proteome</keyword>
<evidence type="ECO:0000256" key="2">
    <source>
        <dbReference type="SAM" id="Phobius"/>
    </source>
</evidence>
<gene>
    <name evidence="3" type="ORF">VNO77_07243</name>
</gene>
<keyword evidence="2" id="KW-0812">Transmembrane</keyword>
<dbReference type="EMBL" id="JAYMYQ010000002">
    <property type="protein sequence ID" value="KAK7349679.1"/>
    <property type="molecule type" value="Genomic_DNA"/>
</dbReference>
<dbReference type="AlphaFoldDB" id="A0AAN9M8F4"/>
<keyword evidence="2" id="KW-1133">Transmembrane helix</keyword>
<name>A0AAN9M8F4_CANGL</name>
<dbReference type="InterPro" id="IPR053313">
    <property type="entry name" value="RGF"/>
</dbReference>
<dbReference type="PANTHER" id="PTHR34961:SF1">
    <property type="entry name" value="ROOT MERISTEM GROWTH FACTOR 10"/>
    <property type="match status" value="1"/>
</dbReference>
<feature type="transmembrane region" description="Helical" evidence="2">
    <location>
        <begin position="9"/>
        <end position="26"/>
    </location>
</feature>
<evidence type="ECO:0000313" key="4">
    <source>
        <dbReference type="Proteomes" id="UP001367508"/>
    </source>
</evidence>
<evidence type="ECO:0000313" key="3">
    <source>
        <dbReference type="EMBL" id="KAK7349679.1"/>
    </source>
</evidence>
<keyword evidence="2" id="KW-0472">Membrane</keyword>
<proteinExistence type="predicted"/>
<feature type="region of interest" description="Disordered" evidence="1">
    <location>
        <begin position="88"/>
        <end position="139"/>
    </location>
</feature>
<dbReference type="Proteomes" id="UP001367508">
    <property type="component" value="Unassembled WGS sequence"/>
</dbReference>
<feature type="compositionally biased region" description="Basic residues" evidence="1">
    <location>
        <begin position="157"/>
        <end position="166"/>
    </location>
</feature>
<feature type="compositionally biased region" description="Basic residues" evidence="1">
    <location>
        <begin position="123"/>
        <end position="137"/>
    </location>
</feature>
<protein>
    <submittedName>
        <fullName evidence="3">Uncharacterized protein</fullName>
    </submittedName>
</protein>
<feature type="transmembrane region" description="Helical" evidence="2">
    <location>
        <begin position="46"/>
        <end position="69"/>
    </location>
</feature>